<comment type="similarity">
    <text evidence="1 4">Belongs to the TPP enzyme family.</text>
</comment>
<dbReference type="PROSITE" id="PS00187">
    <property type="entry name" value="TPP_ENZYMES"/>
    <property type="match status" value="1"/>
</dbReference>
<dbReference type="Pfam" id="PF02776">
    <property type="entry name" value="TPP_enzyme_N"/>
    <property type="match status" value="1"/>
</dbReference>
<keyword evidence="2" id="KW-0808">Transferase</keyword>
<dbReference type="GO" id="GO:0030976">
    <property type="term" value="F:thiamine pyrophosphate binding"/>
    <property type="evidence" value="ECO:0007669"/>
    <property type="project" value="InterPro"/>
</dbReference>
<dbReference type="InterPro" id="IPR012001">
    <property type="entry name" value="Thiamin_PyroP_enz_TPP-bd_dom"/>
</dbReference>
<feature type="domain" description="Thiamine pyrophosphate enzyme N-terminal TPP-binding" evidence="7">
    <location>
        <begin position="5"/>
        <end position="117"/>
    </location>
</feature>
<dbReference type="InterPro" id="IPR045229">
    <property type="entry name" value="TPP_enz"/>
</dbReference>
<dbReference type="InterPro" id="IPR012000">
    <property type="entry name" value="Thiamin_PyroP_enz_cen_dom"/>
</dbReference>
<dbReference type="FunFam" id="3.40.50.970:FF:000007">
    <property type="entry name" value="Acetolactate synthase"/>
    <property type="match status" value="1"/>
</dbReference>
<dbReference type="SUPFAM" id="SSF52467">
    <property type="entry name" value="DHS-like NAD/FAD-binding domain"/>
    <property type="match status" value="1"/>
</dbReference>
<reference evidence="8 9" key="1">
    <citation type="submission" date="2018-10" db="EMBL/GenBank/DDBJ databases">
        <title>Genomic Encyclopedia of Archaeal and Bacterial Type Strains, Phase II (KMG-II): from individual species to whole genera.</title>
        <authorList>
            <person name="Goeker M."/>
        </authorList>
    </citation>
    <scope>NUCLEOTIDE SEQUENCE [LARGE SCALE GENOMIC DNA]</scope>
    <source>
        <strain evidence="8 9">DSM 29466</strain>
    </source>
</reference>
<dbReference type="SUPFAM" id="SSF52518">
    <property type="entry name" value="Thiamin diphosphate-binding fold (THDP-binding)"/>
    <property type="match status" value="2"/>
</dbReference>
<dbReference type="EMBL" id="RCCE01000005">
    <property type="protein sequence ID" value="RLJ41140.1"/>
    <property type="molecule type" value="Genomic_DNA"/>
</dbReference>
<dbReference type="AlphaFoldDB" id="A0A497VCE5"/>
<dbReference type="GO" id="GO:0003984">
    <property type="term" value="F:acetolactate synthase activity"/>
    <property type="evidence" value="ECO:0007669"/>
    <property type="project" value="TreeGrafter"/>
</dbReference>
<dbReference type="Gene3D" id="3.40.50.970">
    <property type="match status" value="2"/>
</dbReference>
<dbReference type="GO" id="GO:0009099">
    <property type="term" value="P:L-valine biosynthetic process"/>
    <property type="evidence" value="ECO:0007669"/>
    <property type="project" value="TreeGrafter"/>
</dbReference>
<comment type="caution">
    <text evidence="8">The sequence shown here is derived from an EMBL/GenBank/DDBJ whole genome shotgun (WGS) entry which is preliminary data.</text>
</comment>
<dbReference type="CDD" id="cd00568">
    <property type="entry name" value="TPP_enzymes"/>
    <property type="match status" value="1"/>
</dbReference>
<dbReference type="PANTHER" id="PTHR18968:SF120">
    <property type="entry name" value="ACETOLACTATE SYNTHASE LARGE SUBUNIT"/>
    <property type="match status" value="1"/>
</dbReference>
<evidence type="ECO:0000256" key="4">
    <source>
        <dbReference type="RuleBase" id="RU362132"/>
    </source>
</evidence>
<dbReference type="RefSeq" id="WP_170157943.1">
    <property type="nucleotide sequence ID" value="NZ_RCCE01000005.1"/>
</dbReference>
<dbReference type="CDD" id="cd07035">
    <property type="entry name" value="TPP_PYR_POX_like"/>
    <property type="match status" value="1"/>
</dbReference>
<evidence type="ECO:0000259" key="6">
    <source>
        <dbReference type="Pfam" id="PF02775"/>
    </source>
</evidence>
<feature type="domain" description="Thiamine pyrophosphate enzyme TPP-binding" evidence="6">
    <location>
        <begin position="383"/>
        <end position="529"/>
    </location>
</feature>
<proteinExistence type="inferred from homology"/>
<evidence type="ECO:0000256" key="2">
    <source>
        <dbReference type="ARBA" id="ARBA00022679"/>
    </source>
</evidence>
<name>A0A497VCE5_9RHOB</name>
<dbReference type="Pfam" id="PF02775">
    <property type="entry name" value="TPP_enzyme_C"/>
    <property type="match status" value="1"/>
</dbReference>
<accession>A0A497VCE5</accession>
<dbReference type="NCBIfam" id="NF006052">
    <property type="entry name" value="PRK08199.1"/>
    <property type="match status" value="1"/>
</dbReference>
<dbReference type="Gene3D" id="3.40.50.1220">
    <property type="entry name" value="TPP-binding domain"/>
    <property type="match status" value="1"/>
</dbReference>
<dbReference type="Pfam" id="PF00205">
    <property type="entry name" value="TPP_enzyme_M"/>
    <property type="match status" value="1"/>
</dbReference>
<evidence type="ECO:0000259" key="7">
    <source>
        <dbReference type="Pfam" id="PF02776"/>
    </source>
</evidence>
<evidence type="ECO:0000256" key="1">
    <source>
        <dbReference type="ARBA" id="ARBA00007812"/>
    </source>
</evidence>
<dbReference type="InterPro" id="IPR029035">
    <property type="entry name" value="DHS-like_NAD/FAD-binding_dom"/>
</dbReference>
<dbReference type="PANTHER" id="PTHR18968">
    <property type="entry name" value="THIAMINE PYROPHOSPHATE ENZYMES"/>
    <property type="match status" value="1"/>
</dbReference>
<organism evidence="8 9">
    <name type="scientific">Litoreibacter meonggei</name>
    <dbReference type="NCBI Taxonomy" id="1049199"/>
    <lineage>
        <taxon>Bacteria</taxon>
        <taxon>Pseudomonadati</taxon>
        <taxon>Pseudomonadota</taxon>
        <taxon>Alphaproteobacteria</taxon>
        <taxon>Rhodobacterales</taxon>
        <taxon>Roseobacteraceae</taxon>
        <taxon>Litoreibacter</taxon>
    </lineage>
</organism>
<dbReference type="Proteomes" id="UP000269157">
    <property type="component" value="Unassembled WGS sequence"/>
</dbReference>
<feature type="domain" description="Thiamine pyrophosphate enzyme central" evidence="5">
    <location>
        <begin position="190"/>
        <end position="327"/>
    </location>
</feature>
<dbReference type="InterPro" id="IPR011766">
    <property type="entry name" value="TPP_enzyme_TPP-bd"/>
</dbReference>
<evidence type="ECO:0000259" key="5">
    <source>
        <dbReference type="Pfam" id="PF00205"/>
    </source>
</evidence>
<evidence type="ECO:0000313" key="8">
    <source>
        <dbReference type="EMBL" id="RLJ41140.1"/>
    </source>
</evidence>
<dbReference type="InterPro" id="IPR000399">
    <property type="entry name" value="TPP-bd_CS"/>
</dbReference>
<keyword evidence="3 4" id="KW-0786">Thiamine pyrophosphate</keyword>
<dbReference type="GO" id="GO:0005948">
    <property type="term" value="C:acetolactate synthase complex"/>
    <property type="evidence" value="ECO:0007669"/>
    <property type="project" value="TreeGrafter"/>
</dbReference>
<sequence length="554" mass="59353">MAIRHGGAILAEQLKIQGVTRVFSVPGESFLAALDGLFESGIQNVVCRQEGGASMMAEAHGKLTGRPGVAFVTRGPGATNASSGLHVAMQDSTPMVLFVGQIARGHRDREAFQEVDYRQFFGGLVKWVAEVDQTERLPEFISRAFQIAQSGRPGPVVLALPEDMLSAAAEIADRPAVQVARAMPAPDDVARIEDMLGRAKRPLVIAGGPGWSAQAASDLERFAERLDLPVAVPFRRQDYLNNDSPHYVGDLGVGMNPALAKRLQDTDLLLVIGARVGDILTNGYALLDPSDLGKTLIHSHPSPDEPGHVYAPDLALACDSAALIAALADAESQAGDWVEWRAQARADYEAWQEPKPTPGPVKMEQVVSWLAEHLPQDAILTNGAGNYAAFVHRYHRFRSYKTQVAPTSGSMGYGFPASIAAKLEHPDRTVICFAGDGCFQMTCNEMSTAIQHGAAVIVIVVNNGKYGTIRMHQEKTYPGRVSGTMIANPDFAALARAYGGTGQTVTRTEDFAAAFAVAQNAGVLSVIEVQLDDEVLSTGMTLSETRAMGEQHSK</sequence>
<dbReference type="GO" id="GO:0000287">
    <property type="term" value="F:magnesium ion binding"/>
    <property type="evidence" value="ECO:0007669"/>
    <property type="project" value="InterPro"/>
</dbReference>
<gene>
    <name evidence="8" type="ORF">BCF46_2928</name>
</gene>
<dbReference type="GO" id="GO:0050660">
    <property type="term" value="F:flavin adenine dinucleotide binding"/>
    <property type="evidence" value="ECO:0007669"/>
    <property type="project" value="TreeGrafter"/>
</dbReference>
<keyword evidence="9" id="KW-1185">Reference proteome</keyword>
<dbReference type="GO" id="GO:0009097">
    <property type="term" value="P:isoleucine biosynthetic process"/>
    <property type="evidence" value="ECO:0007669"/>
    <property type="project" value="TreeGrafter"/>
</dbReference>
<evidence type="ECO:0000256" key="3">
    <source>
        <dbReference type="ARBA" id="ARBA00023052"/>
    </source>
</evidence>
<dbReference type="InterPro" id="IPR029061">
    <property type="entry name" value="THDP-binding"/>
</dbReference>
<evidence type="ECO:0000313" key="9">
    <source>
        <dbReference type="Proteomes" id="UP000269157"/>
    </source>
</evidence>
<protein>
    <submittedName>
        <fullName evidence="8">Acetolactate synthase-1/2/3 large subunit</fullName>
    </submittedName>
</protein>